<proteinExistence type="predicted"/>
<keyword evidence="2" id="KW-1185">Reference proteome</keyword>
<dbReference type="Proteomes" id="UP000325315">
    <property type="component" value="Unassembled WGS sequence"/>
</dbReference>
<dbReference type="AlphaFoldDB" id="A0A5B6WP54"/>
<dbReference type="OrthoDB" id="1305902at2759"/>
<reference evidence="2" key="1">
    <citation type="journal article" date="2019" name="Plant Biotechnol. J.">
        <title>Genome sequencing of the Australian wild diploid species Gossypium australe highlights disease resistance and delayed gland morphogenesis.</title>
        <authorList>
            <person name="Cai Y."/>
            <person name="Cai X."/>
            <person name="Wang Q."/>
            <person name="Wang P."/>
            <person name="Zhang Y."/>
            <person name="Cai C."/>
            <person name="Xu Y."/>
            <person name="Wang K."/>
            <person name="Zhou Z."/>
            <person name="Wang C."/>
            <person name="Geng S."/>
            <person name="Li B."/>
            <person name="Dong Q."/>
            <person name="Hou Y."/>
            <person name="Wang H."/>
            <person name="Ai P."/>
            <person name="Liu Z."/>
            <person name="Yi F."/>
            <person name="Sun M."/>
            <person name="An G."/>
            <person name="Cheng J."/>
            <person name="Zhang Y."/>
            <person name="Shi Q."/>
            <person name="Xie Y."/>
            <person name="Shi X."/>
            <person name="Chang Y."/>
            <person name="Huang F."/>
            <person name="Chen Y."/>
            <person name="Hong S."/>
            <person name="Mi L."/>
            <person name="Sun Q."/>
            <person name="Zhang L."/>
            <person name="Zhou B."/>
            <person name="Peng R."/>
            <person name="Zhang X."/>
            <person name="Liu F."/>
        </authorList>
    </citation>
    <scope>NUCLEOTIDE SEQUENCE [LARGE SCALE GENOMIC DNA]</scope>
    <source>
        <strain evidence="2">cv. PA1801</strain>
    </source>
</reference>
<organism evidence="1 2">
    <name type="scientific">Gossypium australe</name>
    <dbReference type="NCBI Taxonomy" id="47621"/>
    <lineage>
        <taxon>Eukaryota</taxon>
        <taxon>Viridiplantae</taxon>
        <taxon>Streptophyta</taxon>
        <taxon>Embryophyta</taxon>
        <taxon>Tracheophyta</taxon>
        <taxon>Spermatophyta</taxon>
        <taxon>Magnoliopsida</taxon>
        <taxon>eudicotyledons</taxon>
        <taxon>Gunneridae</taxon>
        <taxon>Pentapetalae</taxon>
        <taxon>rosids</taxon>
        <taxon>malvids</taxon>
        <taxon>Malvales</taxon>
        <taxon>Malvaceae</taxon>
        <taxon>Malvoideae</taxon>
        <taxon>Gossypium</taxon>
    </lineage>
</organism>
<accession>A0A5B6WP54</accession>
<comment type="caution">
    <text evidence="1">The sequence shown here is derived from an EMBL/GenBank/DDBJ whole genome shotgun (WGS) entry which is preliminary data.</text>
</comment>
<evidence type="ECO:0000313" key="2">
    <source>
        <dbReference type="Proteomes" id="UP000325315"/>
    </source>
</evidence>
<name>A0A5B6WP54_9ROSI</name>
<evidence type="ECO:0000313" key="1">
    <source>
        <dbReference type="EMBL" id="KAA3483661.1"/>
    </source>
</evidence>
<sequence>MTPCIFSFFSFLYATMRTNDLIFKACFHHYMGRISEEIFTFFCPHHGIQELLQLQIFYNGLDGSLKVRLDGASSRAFRNNTYD</sequence>
<gene>
    <name evidence="1" type="ORF">EPI10_005811</name>
</gene>
<dbReference type="EMBL" id="SMMG02000002">
    <property type="protein sequence ID" value="KAA3483661.1"/>
    <property type="molecule type" value="Genomic_DNA"/>
</dbReference>
<protein>
    <submittedName>
        <fullName evidence="1">Uncharacterized protein</fullName>
    </submittedName>
</protein>